<dbReference type="Gramene" id="PRQ17051">
    <property type="protein sequence ID" value="PRQ17051"/>
    <property type="gene ID" value="RchiOBHm_Chr7g0190861"/>
</dbReference>
<accession>A0A2P6P557</accession>
<protein>
    <submittedName>
        <fullName evidence="1">Uncharacterized protein</fullName>
    </submittedName>
</protein>
<dbReference type="Proteomes" id="UP000238479">
    <property type="component" value="Chromosome 7"/>
</dbReference>
<gene>
    <name evidence="1" type="ORF">RchiOBHm_Chr7g0190861</name>
</gene>
<reference evidence="1 2" key="1">
    <citation type="journal article" date="2018" name="Nat. Genet.">
        <title>The Rosa genome provides new insights in the design of modern roses.</title>
        <authorList>
            <person name="Bendahmane M."/>
        </authorList>
    </citation>
    <scope>NUCLEOTIDE SEQUENCE [LARGE SCALE GENOMIC DNA]</scope>
    <source>
        <strain evidence="2">cv. Old Blush</strain>
    </source>
</reference>
<name>A0A2P6P557_ROSCH</name>
<comment type="caution">
    <text evidence="1">The sequence shown here is derived from an EMBL/GenBank/DDBJ whole genome shotgun (WGS) entry which is preliminary data.</text>
</comment>
<dbReference type="AlphaFoldDB" id="A0A2P6P557"/>
<organism evidence="1 2">
    <name type="scientific">Rosa chinensis</name>
    <name type="common">China rose</name>
    <dbReference type="NCBI Taxonomy" id="74649"/>
    <lineage>
        <taxon>Eukaryota</taxon>
        <taxon>Viridiplantae</taxon>
        <taxon>Streptophyta</taxon>
        <taxon>Embryophyta</taxon>
        <taxon>Tracheophyta</taxon>
        <taxon>Spermatophyta</taxon>
        <taxon>Magnoliopsida</taxon>
        <taxon>eudicotyledons</taxon>
        <taxon>Gunneridae</taxon>
        <taxon>Pentapetalae</taxon>
        <taxon>rosids</taxon>
        <taxon>fabids</taxon>
        <taxon>Rosales</taxon>
        <taxon>Rosaceae</taxon>
        <taxon>Rosoideae</taxon>
        <taxon>Rosoideae incertae sedis</taxon>
        <taxon>Rosa</taxon>
    </lineage>
</organism>
<proteinExistence type="predicted"/>
<evidence type="ECO:0000313" key="1">
    <source>
        <dbReference type="EMBL" id="PRQ17051.1"/>
    </source>
</evidence>
<sequence length="99" mass="10972">MLLYFNANPAFLLMHSSNPAIALTALMLVQFCYCTRHPLILLLHSLQSRSSSSATALVLVFCYCTRHHLFLLLYSSNPATALILVKFCYSCSATTLVIA</sequence>
<keyword evidence="2" id="KW-1185">Reference proteome</keyword>
<evidence type="ECO:0000313" key="2">
    <source>
        <dbReference type="Proteomes" id="UP000238479"/>
    </source>
</evidence>
<dbReference type="EMBL" id="PDCK01000045">
    <property type="protein sequence ID" value="PRQ17051.1"/>
    <property type="molecule type" value="Genomic_DNA"/>
</dbReference>